<keyword evidence="5" id="KW-0325">Glycoprotein</keyword>
<dbReference type="OMA" id="QWDLLMK"/>
<dbReference type="Proteomes" id="UP000036987">
    <property type="component" value="Unassembled WGS sequence"/>
</dbReference>
<organism evidence="8 9">
    <name type="scientific">Zostera marina</name>
    <name type="common">Eelgrass</name>
    <dbReference type="NCBI Taxonomy" id="29655"/>
    <lineage>
        <taxon>Eukaryota</taxon>
        <taxon>Viridiplantae</taxon>
        <taxon>Streptophyta</taxon>
        <taxon>Embryophyta</taxon>
        <taxon>Tracheophyta</taxon>
        <taxon>Spermatophyta</taxon>
        <taxon>Magnoliopsida</taxon>
        <taxon>Liliopsida</taxon>
        <taxon>Zosteraceae</taxon>
        <taxon>Zostera</taxon>
    </lineage>
</organism>
<evidence type="ECO:0000313" key="9">
    <source>
        <dbReference type="Proteomes" id="UP000036987"/>
    </source>
</evidence>
<evidence type="ECO:0000256" key="5">
    <source>
        <dbReference type="ARBA" id="ARBA00023180"/>
    </source>
</evidence>
<keyword evidence="6" id="KW-1133">Transmembrane helix</keyword>
<comment type="subcellular location">
    <subcellularLocation>
        <location evidence="1">Vacuole</location>
    </subcellularLocation>
</comment>
<dbReference type="SUPFAM" id="SSF63829">
    <property type="entry name" value="Calcium-dependent phosphotriesterase"/>
    <property type="match status" value="1"/>
</dbReference>
<keyword evidence="6" id="KW-0472">Membrane</keyword>
<dbReference type="GO" id="GO:0005773">
    <property type="term" value="C:vacuole"/>
    <property type="evidence" value="ECO:0007669"/>
    <property type="project" value="UniProtKB-SubCell"/>
</dbReference>
<dbReference type="Gene3D" id="2.120.10.30">
    <property type="entry name" value="TolB, C-terminal domain"/>
    <property type="match status" value="1"/>
</dbReference>
<keyword evidence="4" id="KW-0926">Vacuole</keyword>
<evidence type="ECO:0000256" key="6">
    <source>
        <dbReference type="SAM" id="Phobius"/>
    </source>
</evidence>
<evidence type="ECO:0000256" key="2">
    <source>
        <dbReference type="ARBA" id="ARBA00009191"/>
    </source>
</evidence>
<proteinExistence type="inferred from homology"/>
<evidence type="ECO:0000256" key="3">
    <source>
        <dbReference type="ARBA" id="ARBA00022553"/>
    </source>
</evidence>
<keyword evidence="3" id="KW-0597">Phosphoprotein</keyword>
<dbReference type="OrthoDB" id="5307922at2759"/>
<name>A0A0K9Q2W1_ZOSMR</name>
<evidence type="ECO:0000259" key="7">
    <source>
        <dbReference type="Pfam" id="PF03088"/>
    </source>
</evidence>
<reference evidence="9" key="1">
    <citation type="journal article" date="2016" name="Nature">
        <title>The genome of the seagrass Zostera marina reveals angiosperm adaptation to the sea.</title>
        <authorList>
            <person name="Olsen J.L."/>
            <person name="Rouze P."/>
            <person name="Verhelst B."/>
            <person name="Lin Y.-C."/>
            <person name="Bayer T."/>
            <person name="Collen J."/>
            <person name="Dattolo E."/>
            <person name="De Paoli E."/>
            <person name="Dittami S."/>
            <person name="Maumus F."/>
            <person name="Michel G."/>
            <person name="Kersting A."/>
            <person name="Lauritano C."/>
            <person name="Lohaus R."/>
            <person name="Toepel M."/>
            <person name="Tonon T."/>
            <person name="Vanneste K."/>
            <person name="Amirebrahimi M."/>
            <person name="Brakel J."/>
            <person name="Bostroem C."/>
            <person name="Chovatia M."/>
            <person name="Grimwood J."/>
            <person name="Jenkins J.W."/>
            <person name="Jueterbock A."/>
            <person name="Mraz A."/>
            <person name="Stam W.T."/>
            <person name="Tice H."/>
            <person name="Bornberg-Bauer E."/>
            <person name="Green P.J."/>
            <person name="Pearson G.A."/>
            <person name="Procaccini G."/>
            <person name="Duarte C.M."/>
            <person name="Schmutz J."/>
            <person name="Reusch T.B.H."/>
            <person name="Van de Peer Y."/>
        </authorList>
    </citation>
    <scope>NUCLEOTIDE SEQUENCE [LARGE SCALE GENOMIC DNA]</scope>
    <source>
        <strain evidence="9">cv. Finnish</strain>
    </source>
</reference>
<sequence length="387" mass="43979">MESTRRSGADDRTGTLDYPQIISKWNRVVLFLLIPLLASTVLYKTVMEFDSDDYPDDYLNHSITVPDYNRNVFNVLQKIGDGFLPGPEDLAYDSETSFLYTSCVDGWIKRIKLDDESLHVENWTFVGGRPLGLAFGSESDQRRLLYVANAYKGLMVVDSDGKTVNLLADEADDGVKFRLTDGVDVASDGMVYFTDASFKYNLADHVLDLIEGRPYGRLLRYDPNTKQTQVLLHDLYFANGVAISHDQTSVIFCESSLRRCSNYHIHGSRAGTVDRFITDLPGFVDNIRYDGDGRYWIAIASSIPFMKIWKYRLFRNLLAFFEKKEIRFLSASNGGLMEVNLKGEPVKFYTDARLKHVTGGIKIGNHLYFGNLVDTYMGRIQFNKPTD</sequence>
<protein>
    <submittedName>
        <fullName evidence="8">Strictosidine synthase family protein, expressed</fullName>
    </submittedName>
</protein>
<comment type="similarity">
    <text evidence="2">Belongs to the strictosidine synthase family.</text>
</comment>
<comment type="caution">
    <text evidence="8">The sequence shown here is derived from an EMBL/GenBank/DDBJ whole genome shotgun (WGS) entry which is preliminary data.</text>
</comment>
<evidence type="ECO:0000256" key="4">
    <source>
        <dbReference type="ARBA" id="ARBA00022554"/>
    </source>
</evidence>
<feature type="domain" description="Strictosidine synthase conserved region" evidence="7">
    <location>
        <begin position="181"/>
        <end position="267"/>
    </location>
</feature>
<dbReference type="STRING" id="29655.A0A0K9Q2W1"/>
<dbReference type="InterPro" id="IPR011042">
    <property type="entry name" value="6-blade_b-propeller_TolB-like"/>
</dbReference>
<evidence type="ECO:0000313" key="8">
    <source>
        <dbReference type="EMBL" id="KMZ75529.1"/>
    </source>
</evidence>
<gene>
    <name evidence="8" type="ORF">ZOSMA_113G00150</name>
</gene>
<dbReference type="EMBL" id="LFYR01000158">
    <property type="protein sequence ID" value="KMZ75529.1"/>
    <property type="molecule type" value="Genomic_DNA"/>
</dbReference>
<dbReference type="Pfam" id="PF20067">
    <property type="entry name" value="SSL_N"/>
    <property type="match status" value="1"/>
</dbReference>
<keyword evidence="9" id="KW-1185">Reference proteome</keyword>
<dbReference type="GO" id="GO:0016787">
    <property type="term" value="F:hydrolase activity"/>
    <property type="evidence" value="ECO:0000318"/>
    <property type="project" value="GO_Central"/>
</dbReference>
<accession>A0A0K9Q2W1</accession>
<evidence type="ECO:0000256" key="1">
    <source>
        <dbReference type="ARBA" id="ARBA00004116"/>
    </source>
</evidence>
<feature type="transmembrane region" description="Helical" evidence="6">
    <location>
        <begin position="28"/>
        <end position="46"/>
    </location>
</feature>
<dbReference type="InterPro" id="IPR018119">
    <property type="entry name" value="Strictosidine_synth_cons-reg"/>
</dbReference>
<dbReference type="PANTHER" id="PTHR10426:SF88">
    <property type="entry name" value="ADIPOCYTE PLASMA MEMBRANE-ASSOCIATED PROTEIN HEMOMUCIN-RELATED"/>
    <property type="match status" value="1"/>
</dbReference>
<dbReference type="AlphaFoldDB" id="A0A0K9Q2W1"/>
<keyword evidence="6" id="KW-0812">Transmembrane</keyword>
<dbReference type="Pfam" id="PF03088">
    <property type="entry name" value="Str_synth"/>
    <property type="match status" value="1"/>
</dbReference>
<dbReference type="PANTHER" id="PTHR10426">
    <property type="entry name" value="STRICTOSIDINE SYNTHASE-RELATED"/>
    <property type="match status" value="1"/>
</dbReference>